<protein>
    <submittedName>
        <fullName evidence="8">DUF4080 domain-containing protein</fullName>
    </submittedName>
</protein>
<dbReference type="SFLD" id="SFLDG01082">
    <property type="entry name" value="B12-binding_domain_containing"/>
    <property type="match status" value="1"/>
</dbReference>
<dbReference type="PANTHER" id="PTHR43409:SF16">
    <property type="entry name" value="SLR0320 PROTEIN"/>
    <property type="match status" value="1"/>
</dbReference>
<evidence type="ECO:0000313" key="9">
    <source>
        <dbReference type="Proteomes" id="UP000824101"/>
    </source>
</evidence>
<dbReference type="PROSITE" id="PS51332">
    <property type="entry name" value="B12_BINDING"/>
    <property type="match status" value="1"/>
</dbReference>
<keyword evidence="3" id="KW-0479">Metal-binding</keyword>
<keyword evidence="2" id="KW-0949">S-adenosyl-L-methionine</keyword>
<evidence type="ECO:0000256" key="4">
    <source>
        <dbReference type="ARBA" id="ARBA00023004"/>
    </source>
</evidence>
<dbReference type="Pfam" id="PF04055">
    <property type="entry name" value="Radical_SAM"/>
    <property type="match status" value="1"/>
</dbReference>
<dbReference type="SFLD" id="SFLDS00029">
    <property type="entry name" value="Radical_SAM"/>
    <property type="match status" value="1"/>
</dbReference>
<dbReference type="Pfam" id="PF02310">
    <property type="entry name" value="B12-binding"/>
    <property type="match status" value="1"/>
</dbReference>
<dbReference type="GO" id="GO:0046872">
    <property type="term" value="F:metal ion binding"/>
    <property type="evidence" value="ECO:0007669"/>
    <property type="project" value="UniProtKB-KW"/>
</dbReference>
<dbReference type="SMART" id="SM00729">
    <property type="entry name" value="Elp3"/>
    <property type="match status" value="1"/>
</dbReference>
<dbReference type="Gene3D" id="3.80.30.20">
    <property type="entry name" value="tm_1862 like domain"/>
    <property type="match status" value="1"/>
</dbReference>
<evidence type="ECO:0000256" key="3">
    <source>
        <dbReference type="ARBA" id="ARBA00022723"/>
    </source>
</evidence>
<dbReference type="InterPro" id="IPR051198">
    <property type="entry name" value="BchE-like"/>
</dbReference>
<dbReference type="InterPro" id="IPR023404">
    <property type="entry name" value="rSAM_horseshoe"/>
</dbReference>
<dbReference type="GO" id="GO:0005829">
    <property type="term" value="C:cytosol"/>
    <property type="evidence" value="ECO:0007669"/>
    <property type="project" value="TreeGrafter"/>
</dbReference>
<evidence type="ECO:0000259" key="6">
    <source>
        <dbReference type="PROSITE" id="PS51332"/>
    </source>
</evidence>
<sequence length="583" mass="66951">MRVLLAAVNAKYIHSNLGVYSLKAYGESRVPGLQAEIGEYTINHRMDLVLQDIYLKKPDFIGFSCYIWNIRYVEQLAEDLCRLLPGVSIWLGGPEVSYRAEELLKAWPWAEGVMVGEGEKTFAELMAALGAGEEGAGKAAGGGNASCREAALENVRGIVFRRQDGTIGKTRPQELLSMDEIPFSYGDLKGFENRIIYYESSRGCPFSCSYCLSSIDKTVRFRSLDLVKRELDLFLEKKVPQVKFVDRTFNCKKSHSMAVWRHILEHDNGVTNFHFEISADLLDEEELELLGQMRPGLVQLEIGVQSTNSDTIREIRRKTDLEKLEAAVRKINGFHNIHQHLDLIAGLPWEDYGSFHRSFDDVYRMEPDQLQLGFLKVLSGSYMAEAAGNYDLIWSSCPPYEVLSTRWLPYEDMIRLKGVEEMVEVYYNSRQFTVTMKALAEEFGSPFVLFEKLARYYEENGLGGISHSRLTRYEILYRFILENGLERRETVGESYRDRLMQDLYLRENAKSRPSFAPDPGRYKELLRPFFGDRTRRKNVHAEVLEDGRILIFDYERRDPLTNNAAVETVGRVEENRIASANRE</sequence>
<dbReference type="GO" id="GO:0051536">
    <property type="term" value="F:iron-sulfur cluster binding"/>
    <property type="evidence" value="ECO:0007669"/>
    <property type="project" value="UniProtKB-KW"/>
</dbReference>
<proteinExistence type="predicted"/>
<dbReference type="SUPFAM" id="SSF102114">
    <property type="entry name" value="Radical SAM enzymes"/>
    <property type="match status" value="1"/>
</dbReference>
<evidence type="ECO:0000256" key="5">
    <source>
        <dbReference type="ARBA" id="ARBA00023014"/>
    </source>
</evidence>
<dbReference type="Pfam" id="PF13311">
    <property type="entry name" value="DUF4080"/>
    <property type="match status" value="1"/>
</dbReference>
<dbReference type="EMBL" id="DXBC01000011">
    <property type="protein sequence ID" value="HIZ78256.1"/>
    <property type="molecule type" value="Genomic_DNA"/>
</dbReference>
<reference evidence="8" key="1">
    <citation type="journal article" date="2021" name="PeerJ">
        <title>Extensive microbial diversity within the chicken gut microbiome revealed by metagenomics and culture.</title>
        <authorList>
            <person name="Gilroy R."/>
            <person name="Ravi A."/>
            <person name="Getino M."/>
            <person name="Pursley I."/>
            <person name="Horton D.L."/>
            <person name="Alikhan N.F."/>
            <person name="Baker D."/>
            <person name="Gharbi K."/>
            <person name="Hall N."/>
            <person name="Watson M."/>
            <person name="Adriaenssens E.M."/>
            <person name="Foster-Nyarko E."/>
            <person name="Jarju S."/>
            <person name="Secka A."/>
            <person name="Antonio M."/>
            <person name="Oren A."/>
            <person name="Chaudhuri R.R."/>
            <person name="La Ragione R."/>
            <person name="Hildebrand F."/>
            <person name="Pallen M.J."/>
        </authorList>
    </citation>
    <scope>NUCLEOTIDE SEQUENCE</scope>
    <source>
        <strain evidence="8">ChiBcec1-1093</strain>
    </source>
</reference>
<dbReference type="CDD" id="cd02068">
    <property type="entry name" value="radical_SAM_B12_BD"/>
    <property type="match status" value="1"/>
</dbReference>
<dbReference type="PROSITE" id="PS51918">
    <property type="entry name" value="RADICAL_SAM"/>
    <property type="match status" value="1"/>
</dbReference>
<dbReference type="InterPro" id="IPR007197">
    <property type="entry name" value="rSAM"/>
</dbReference>
<evidence type="ECO:0000259" key="7">
    <source>
        <dbReference type="PROSITE" id="PS51918"/>
    </source>
</evidence>
<dbReference type="Gene3D" id="3.40.50.280">
    <property type="entry name" value="Cobalamin-binding domain"/>
    <property type="match status" value="1"/>
</dbReference>
<name>A0A9D2GGD1_9FIRM</name>
<evidence type="ECO:0000313" key="8">
    <source>
        <dbReference type="EMBL" id="HIZ78256.1"/>
    </source>
</evidence>
<dbReference type="GO" id="GO:0003824">
    <property type="term" value="F:catalytic activity"/>
    <property type="evidence" value="ECO:0007669"/>
    <property type="project" value="InterPro"/>
</dbReference>
<keyword evidence="4" id="KW-0408">Iron</keyword>
<comment type="caution">
    <text evidence="8">The sequence shown here is derived from an EMBL/GenBank/DDBJ whole genome shotgun (WGS) entry which is preliminary data.</text>
</comment>
<accession>A0A9D2GGD1</accession>
<dbReference type="PANTHER" id="PTHR43409">
    <property type="entry name" value="ANAEROBIC MAGNESIUM-PROTOPORPHYRIN IX MONOMETHYL ESTER CYCLASE-RELATED"/>
    <property type="match status" value="1"/>
</dbReference>
<dbReference type="Proteomes" id="UP000824101">
    <property type="component" value="Unassembled WGS sequence"/>
</dbReference>
<evidence type="ECO:0000256" key="1">
    <source>
        <dbReference type="ARBA" id="ARBA00001966"/>
    </source>
</evidence>
<organism evidence="8 9">
    <name type="scientific">Candidatus Lachnoclostridium stercorigallinarum</name>
    <dbReference type="NCBI Taxonomy" id="2838634"/>
    <lineage>
        <taxon>Bacteria</taxon>
        <taxon>Bacillati</taxon>
        <taxon>Bacillota</taxon>
        <taxon>Clostridia</taxon>
        <taxon>Lachnospirales</taxon>
        <taxon>Lachnospiraceae</taxon>
    </lineage>
</organism>
<dbReference type="InterPro" id="IPR025288">
    <property type="entry name" value="DUF4080"/>
</dbReference>
<dbReference type="InterPro" id="IPR006638">
    <property type="entry name" value="Elp3/MiaA/NifB-like_rSAM"/>
</dbReference>
<comment type="cofactor">
    <cofactor evidence="1">
        <name>[4Fe-4S] cluster</name>
        <dbReference type="ChEBI" id="CHEBI:49883"/>
    </cofactor>
</comment>
<evidence type="ECO:0000256" key="2">
    <source>
        <dbReference type="ARBA" id="ARBA00022691"/>
    </source>
</evidence>
<dbReference type="InterPro" id="IPR058240">
    <property type="entry name" value="rSAM_sf"/>
</dbReference>
<feature type="domain" description="B12-binding" evidence="6">
    <location>
        <begin position="1"/>
        <end position="136"/>
    </location>
</feature>
<dbReference type="AlphaFoldDB" id="A0A9D2GGD1"/>
<keyword evidence="5" id="KW-0411">Iron-sulfur</keyword>
<reference evidence="8" key="2">
    <citation type="submission" date="2021-04" db="EMBL/GenBank/DDBJ databases">
        <authorList>
            <person name="Gilroy R."/>
        </authorList>
    </citation>
    <scope>NUCLEOTIDE SEQUENCE</scope>
    <source>
        <strain evidence="8">ChiBcec1-1093</strain>
    </source>
</reference>
<feature type="domain" description="Radical SAM core" evidence="7">
    <location>
        <begin position="190"/>
        <end position="420"/>
    </location>
</feature>
<dbReference type="InterPro" id="IPR006158">
    <property type="entry name" value="Cobalamin-bd"/>
</dbReference>
<gene>
    <name evidence="8" type="ORF">IAA17_00485</name>
</gene>
<dbReference type="GO" id="GO:0031419">
    <property type="term" value="F:cobalamin binding"/>
    <property type="evidence" value="ECO:0007669"/>
    <property type="project" value="InterPro"/>
</dbReference>